<evidence type="ECO:0000313" key="2">
    <source>
        <dbReference type="Proteomes" id="UP001583177"/>
    </source>
</evidence>
<dbReference type="Pfam" id="PF11017">
    <property type="entry name" value="DUF2855"/>
    <property type="match status" value="1"/>
</dbReference>
<dbReference type="EMBL" id="JAWRVE010000203">
    <property type="protein sequence ID" value="KAL1849346.1"/>
    <property type="molecule type" value="Genomic_DNA"/>
</dbReference>
<gene>
    <name evidence="1" type="ORF">Daus18300_013319</name>
</gene>
<reference evidence="1 2" key="1">
    <citation type="journal article" date="2024" name="IMA Fungus">
        <title>IMA Genome - F19 : A genome assembly and annotation guide to empower mycologists, including annotated draft genome sequences of Ceratocystis pirilliformis, Diaporthe australafricana, Fusarium ophioides, Paecilomyces lecythidis, and Sporothrix stenoceras.</title>
        <authorList>
            <person name="Aylward J."/>
            <person name="Wilson A.M."/>
            <person name="Visagie C.M."/>
            <person name="Spraker J."/>
            <person name="Barnes I."/>
            <person name="Buitendag C."/>
            <person name="Ceriani C."/>
            <person name="Del Mar Angel L."/>
            <person name="du Plessis D."/>
            <person name="Fuchs T."/>
            <person name="Gasser K."/>
            <person name="Kramer D."/>
            <person name="Li W."/>
            <person name="Munsamy K."/>
            <person name="Piso A."/>
            <person name="Price J.L."/>
            <person name="Sonnekus B."/>
            <person name="Thomas C."/>
            <person name="van der Nest A."/>
            <person name="van Dijk A."/>
            <person name="van Heerden A."/>
            <person name="van Vuuren N."/>
            <person name="Yilmaz N."/>
            <person name="Duong T.A."/>
            <person name="van der Merwe N.A."/>
            <person name="Wingfield M.J."/>
            <person name="Wingfield B.D."/>
        </authorList>
    </citation>
    <scope>NUCLEOTIDE SEQUENCE [LARGE SCALE GENOMIC DNA]</scope>
    <source>
        <strain evidence="1 2">CMW 18300</strain>
    </source>
</reference>
<organism evidence="1 2">
    <name type="scientific">Diaporthe australafricana</name>
    <dbReference type="NCBI Taxonomy" id="127596"/>
    <lineage>
        <taxon>Eukaryota</taxon>
        <taxon>Fungi</taxon>
        <taxon>Dikarya</taxon>
        <taxon>Ascomycota</taxon>
        <taxon>Pezizomycotina</taxon>
        <taxon>Sordariomycetes</taxon>
        <taxon>Sordariomycetidae</taxon>
        <taxon>Diaporthales</taxon>
        <taxon>Diaporthaceae</taxon>
        <taxon>Diaporthe</taxon>
    </lineage>
</organism>
<keyword evidence="2" id="KW-1185">Reference proteome</keyword>
<sequence>MPEIPAIQVLEKERYFTQNLVSLPDEIPYGPLGPSSVRVRTKVMSLTSNNLTYAKAGFLMKWWGVHPLPPSTPAPFNDATKYGRINCWGFAEVLDSTHPGVEKGSYLWGYLPIGTLAQDLVLEAGEVPGHFYVKNDHRQDILPVYNRYFVFPAQLASDIEARTEDVAYDAIVRIMFETAYLMNRFVFASDPKETVSPSLGDTNWSPEKASIEGATIICLAPGSKVALSFARELRHGQRKTVAKVIGAASDYSTEFVRGTGEYDEVISTSEDPSDILARVPDGSKIVLVDFGGRGGVAQTWAAVMSQTRKNLLLVKCGREISEESSSEVLASFQQAQSEPPTYESAQVNASDIRAGAIAKVGEERYFRDFEEAWKSFKKTPIKGLKITWGNGMEDVLKGWEALSTGTIQPNEGLAYVI</sequence>
<accession>A0ABR3VZH4</accession>
<evidence type="ECO:0008006" key="3">
    <source>
        <dbReference type="Google" id="ProtNLM"/>
    </source>
</evidence>
<name>A0ABR3VZH4_9PEZI</name>
<dbReference type="Proteomes" id="UP001583177">
    <property type="component" value="Unassembled WGS sequence"/>
</dbReference>
<comment type="caution">
    <text evidence="1">The sequence shown here is derived from an EMBL/GenBank/DDBJ whole genome shotgun (WGS) entry which is preliminary data.</text>
</comment>
<protein>
    <recommendedName>
        <fullName evidence="3">Alcohol dehydrogenase-like C-terminal domain-containing protein</fullName>
    </recommendedName>
</protein>
<dbReference type="InterPro" id="IPR021276">
    <property type="entry name" value="DUF2855"/>
</dbReference>
<proteinExistence type="predicted"/>
<evidence type="ECO:0000313" key="1">
    <source>
        <dbReference type="EMBL" id="KAL1849346.1"/>
    </source>
</evidence>